<dbReference type="PROSITE" id="PS51733">
    <property type="entry name" value="BPL_LPL_CATALYTIC"/>
    <property type="match status" value="1"/>
</dbReference>
<dbReference type="NCBIfam" id="TIGR00121">
    <property type="entry name" value="birA_ligase"/>
    <property type="match status" value="1"/>
</dbReference>
<organism evidence="5 6">
    <name type="scientific">Tetraparma gracilis</name>
    <dbReference type="NCBI Taxonomy" id="2962635"/>
    <lineage>
        <taxon>Eukaryota</taxon>
        <taxon>Sar</taxon>
        <taxon>Stramenopiles</taxon>
        <taxon>Ochrophyta</taxon>
        <taxon>Bolidophyceae</taxon>
        <taxon>Parmales</taxon>
        <taxon>Triparmaceae</taxon>
        <taxon>Tetraparma</taxon>
    </lineage>
</organism>
<dbReference type="CDD" id="cd16442">
    <property type="entry name" value="BPL"/>
    <property type="match status" value="1"/>
</dbReference>
<reference evidence="5 6" key="1">
    <citation type="journal article" date="2023" name="Commun. Biol.">
        <title>Genome analysis of Parmales, the sister group of diatoms, reveals the evolutionary specialization of diatoms from phago-mixotrophs to photoautotrophs.</title>
        <authorList>
            <person name="Ban H."/>
            <person name="Sato S."/>
            <person name="Yoshikawa S."/>
            <person name="Yamada K."/>
            <person name="Nakamura Y."/>
            <person name="Ichinomiya M."/>
            <person name="Sato N."/>
            <person name="Blanc-Mathieu R."/>
            <person name="Endo H."/>
            <person name="Kuwata A."/>
            <person name="Ogata H."/>
        </authorList>
    </citation>
    <scope>NUCLEOTIDE SEQUENCE [LARGE SCALE GENOMIC DNA]</scope>
</reference>
<feature type="region of interest" description="Disordered" evidence="3">
    <location>
        <begin position="166"/>
        <end position="191"/>
    </location>
</feature>
<evidence type="ECO:0000259" key="4">
    <source>
        <dbReference type="PROSITE" id="PS51733"/>
    </source>
</evidence>
<feature type="non-terminal residue" evidence="5">
    <location>
        <position position="191"/>
    </location>
</feature>
<comment type="similarity">
    <text evidence="1">Belongs to the biotin--protein ligase family.</text>
</comment>
<evidence type="ECO:0000256" key="3">
    <source>
        <dbReference type="SAM" id="MobiDB-lite"/>
    </source>
</evidence>
<evidence type="ECO:0000313" key="6">
    <source>
        <dbReference type="Proteomes" id="UP001165060"/>
    </source>
</evidence>
<dbReference type="Gene3D" id="3.30.930.10">
    <property type="entry name" value="Bira Bifunctional Protein, Domain 2"/>
    <property type="match status" value="1"/>
</dbReference>
<dbReference type="EMBL" id="BRYB01003442">
    <property type="protein sequence ID" value="GMI36752.1"/>
    <property type="molecule type" value="Genomic_DNA"/>
</dbReference>
<feature type="region of interest" description="Disordered" evidence="3">
    <location>
        <begin position="1"/>
        <end position="21"/>
    </location>
</feature>
<dbReference type="PANTHER" id="PTHR12835:SF5">
    <property type="entry name" value="BIOTIN--PROTEIN LIGASE"/>
    <property type="match status" value="1"/>
</dbReference>
<sequence>MAALFSSSSSSAKASSSSASSASFPLIHSPATCSTQSLARSLLLTTPAPFAVYASSQSAGRGTSSRTWLSPPGNLYLTVCLPAEQVAKPGFPLTLLPLHAGVVTHEAIERLLPEEERPSLTLKWPNDVLLGGEKISGSIIELDAAGSGKGTFLIGIGVNVAVAPEVPTEGPEHGRPSTCLLSHLPPPSPPD</sequence>
<dbReference type="PANTHER" id="PTHR12835">
    <property type="entry name" value="BIOTIN PROTEIN LIGASE"/>
    <property type="match status" value="1"/>
</dbReference>
<dbReference type="SUPFAM" id="SSF55681">
    <property type="entry name" value="Class II aaRS and biotin synthetases"/>
    <property type="match status" value="1"/>
</dbReference>
<dbReference type="Proteomes" id="UP001165060">
    <property type="component" value="Unassembled WGS sequence"/>
</dbReference>
<dbReference type="InterPro" id="IPR045864">
    <property type="entry name" value="aa-tRNA-synth_II/BPL/LPL"/>
</dbReference>
<dbReference type="InterPro" id="IPR004143">
    <property type="entry name" value="BPL_LPL_catalytic"/>
</dbReference>
<proteinExistence type="inferred from homology"/>
<feature type="domain" description="BPL/LPL catalytic" evidence="4">
    <location>
        <begin position="17"/>
        <end position="191"/>
    </location>
</feature>
<dbReference type="Pfam" id="PF03099">
    <property type="entry name" value="BPL_LplA_LipB"/>
    <property type="match status" value="1"/>
</dbReference>
<name>A0ABQ6N0I6_9STRA</name>
<keyword evidence="6" id="KW-1185">Reference proteome</keyword>
<keyword evidence="2" id="KW-0436">Ligase</keyword>
<protein>
    <recommendedName>
        <fullName evidence="4">BPL/LPL catalytic domain-containing protein</fullName>
    </recommendedName>
</protein>
<evidence type="ECO:0000256" key="2">
    <source>
        <dbReference type="ARBA" id="ARBA00022598"/>
    </source>
</evidence>
<accession>A0ABQ6N0I6</accession>
<comment type="caution">
    <text evidence="5">The sequence shown here is derived from an EMBL/GenBank/DDBJ whole genome shotgun (WGS) entry which is preliminary data.</text>
</comment>
<evidence type="ECO:0000313" key="5">
    <source>
        <dbReference type="EMBL" id="GMI36752.1"/>
    </source>
</evidence>
<gene>
    <name evidence="5" type="ORF">TeGR_g6904</name>
</gene>
<evidence type="ECO:0000256" key="1">
    <source>
        <dbReference type="ARBA" id="ARBA00009934"/>
    </source>
</evidence>
<dbReference type="InterPro" id="IPR004408">
    <property type="entry name" value="Biotin_CoA_COase_ligase"/>
</dbReference>